<dbReference type="InterPro" id="IPR050075">
    <property type="entry name" value="LeuD"/>
</dbReference>
<accession>A0A834H1R8</accession>
<dbReference type="Pfam" id="PF00694">
    <property type="entry name" value="Aconitase_C"/>
    <property type="match status" value="1"/>
</dbReference>
<evidence type="ECO:0000256" key="2">
    <source>
        <dbReference type="SAM" id="MobiDB-lite"/>
    </source>
</evidence>
<dbReference type="InterPro" id="IPR015928">
    <property type="entry name" value="Aconitase/3IPM_dehydase_swvl"/>
</dbReference>
<feature type="compositionally biased region" description="Low complexity" evidence="2">
    <location>
        <begin position="73"/>
        <end position="84"/>
    </location>
</feature>
<dbReference type="Proteomes" id="UP000626092">
    <property type="component" value="Unassembled WGS sequence"/>
</dbReference>
<reference evidence="4" key="1">
    <citation type="submission" date="2019-11" db="EMBL/GenBank/DDBJ databases">
        <authorList>
            <person name="Liu Y."/>
            <person name="Hou J."/>
            <person name="Li T.-Q."/>
            <person name="Guan C.-H."/>
            <person name="Wu X."/>
            <person name="Wu H.-Z."/>
            <person name="Ling F."/>
            <person name="Zhang R."/>
            <person name="Shi X.-G."/>
            <person name="Ren J.-P."/>
            <person name="Chen E.-F."/>
            <person name="Sun J.-M."/>
        </authorList>
    </citation>
    <scope>NUCLEOTIDE SEQUENCE</scope>
    <source>
        <strain evidence="4">Adult_tree_wgs_1</strain>
        <tissue evidence="4">Leaves</tissue>
    </source>
</reference>
<dbReference type="InterPro" id="IPR000573">
    <property type="entry name" value="AconitaseA/IPMdHydase_ssu_swvl"/>
</dbReference>
<comment type="caution">
    <text evidence="4">The sequence shown here is derived from an EMBL/GenBank/DDBJ whole genome shotgun (WGS) entry which is preliminary data.</text>
</comment>
<gene>
    <name evidence="4" type="ORF">RHSIM_Rhsim05G0121600</name>
</gene>
<keyword evidence="5" id="KW-1185">Reference proteome</keyword>
<dbReference type="PANTHER" id="PTHR43345:SF2">
    <property type="entry name" value="3-ISOPROPYLMALATE DEHYDRATASE SMALL SUBUNIT 1"/>
    <property type="match status" value="1"/>
</dbReference>
<evidence type="ECO:0000313" key="5">
    <source>
        <dbReference type="Proteomes" id="UP000626092"/>
    </source>
</evidence>
<feature type="region of interest" description="Disordered" evidence="2">
    <location>
        <begin position="73"/>
        <end position="103"/>
    </location>
</feature>
<dbReference type="OrthoDB" id="10262323at2759"/>
<dbReference type="Gene3D" id="3.20.19.10">
    <property type="entry name" value="Aconitase, domain 4"/>
    <property type="match status" value="1"/>
</dbReference>
<dbReference type="AlphaFoldDB" id="A0A834H1R8"/>
<evidence type="ECO:0000259" key="3">
    <source>
        <dbReference type="Pfam" id="PF00694"/>
    </source>
</evidence>
<feature type="compositionally biased region" description="Low complexity" evidence="2">
    <location>
        <begin position="91"/>
        <end position="103"/>
    </location>
</feature>
<name>A0A834H1R8_RHOSS</name>
<dbReference type="PANTHER" id="PTHR43345">
    <property type="entry name" value="3-ISOPROPYLMALATE DEHYDRATASE SMALL SUBUNIT 2-RELATED-RELATED"/>
    <property type="match status" value="1"/>
</dbReference>
<evidence type="ECO:0000256" key="1">
    <source>
        <dbReference type="ARBA" id="ARBA00023239"/>
    </source>
</evidence>
<dbReference type="GO" id="GO:0043436">
    <property type="term" value="P:oxoacid metabolic process"/>
    <property type="evidence" value="ECO:0007669"/>
    <property type="project" value="UniProtKB-ARBA"/>
</dbReference>
<feature type="domain" description="Aconitase A/isopropylmalate dehydratase small subunit swivel" evidence="3">
    <location>
        <begin position="170"/>
        <end position="216"/>
    </location>
</feature>
<keyword evidence="1" id="KW-0456">Lyase</keyword>
<organism evidence="4 5">
    <name type="scientific">Rhododendron simsii</name>
    <name type="common">Sims's rhododendron</name>
    <dbReference type="NCBI Taxonomy" id="118357"/>
    <lineage>
        <taxon>Eukaryota</taxon>
        <taxon>Viridiplantae</taxon>
        <taxon>Streptophyta</taxon>
        <taxon>Embryophyta</taxon>
        <taxon>Tracheophyta</taxon>
        <taxon>Spermatophyta</taxon>
        <taxon>Magnoliopsida</taxon>
        <taxon>eudicotyledons</taxon>
        <taxon>Gunneridae</taxon>
        <taxon>Pentapetalae</taxon>
        <taxon>asterids</taxon>
        <taxon>Ericales</taxon>
        <taxon>Ericaceae</taxon>
        <taxon>Ericoideae</taxon>
        <taxon>Rhodoreae</taxon>
        <taxon>Rhododendron</taxon>
    </lineage>
</organism>
<proteinExistence type="predicted"/>
<protein>
    <recommendedName>
        <fullName evidence="3">Aconitase A/isopropylmalate dehydratase small subunit swivel domain-containing protein</fullName>
    </recommendedName>
</protein>
<dbReference type="EMBL" id="WJXA01000005">
    <property type="protein sequence ID" value="KAF7143181.1"/>
    <property type="molecule type" value="Genomic_DNA"/>
</dbReference>
<dbReference type="GO" id="GO:0016836">
    <property type="term" value="F:hydro-lyase activity"/>
    <property type="evidence" value="ECO:0007669"/>
    <property type="project" value="UniProtKB-ARBA"/>
</dbReference>
<dbReference type="SUPFAM" id="SSF52016">
    <property type="entry name" value="LeuD/IlvD-like"/>
    <property type="match status" value="1"/>
</dbReference>
<sequence length="227" mass="24692">MGAILRTTILKNYKTVKLLLKRSKPDGSVLLFLDIDQKKSPALRLPHVLKAFINGRLFFPYIPTPPFPHISPSKALPSSSLSPPRTLRAATSSSSTPSPHNPTTTTFHGLSYVVDDNINTDQIIPAKYLTLVPSNPDEYKKLGSYALIELPATEYPTRCIAPDETVSKYSILIAGDNFDCGSSLEHAPVVLGAASVMAGVAESYARIFFRNSVSTGEVYPLESVDVK</sequence>
<evidence type="ECO:0000313" key="4">
    <source>
        <dbReference type="EMBL" id="KAF7143181.1"/>
    </source>
</evidence>